<evidence type="ECO:0000256" key="5">
    <source>
        <dbReference type="ARBA" id="ARBA00023015"/>
    </source>
</evidence>
<evidence type="ECO:0000256" key="3">
    <source>
        <dbReference type="ARBA" id="ARBA00022833"/>
    </source>
</evidence>
<proteinExistence type="predicted"/>
<dbReference type="Pfam" id="PF00649">
    <property type="entry name" value="Copper-fist"/>
    <property type="match status" value="1"/>
</dbReference>
<keyword evidence="3" id="KW-0862">Zinc</keyword>
<dbReference type="GO" id="GO:0005634">
    <property type="term" value="C:nucleus"/>
    <property type="evidence" value="ECO:0007669"/>
    <property type="project" value="UniProtKB-SubCell"/>
</dbReference>
<dbReference type="GO" id="GO:0005507">
    <property type="term" value="F:copper ion binding"/>
    <property type="evidence" value="ECO:0007669"/>
    <property type="project" value="InterPro"/>
</dbReference>
<protein>
    <submittedName>
        <fullName evidence="10">Copper fist DNA binding domain-containing protein</fullName>
    </submittedName>
</protein>
<gene>
    <name evidence="10" type="ORF">FB45DRAFT_792929</name>
</gene>
<dbReference type="FunFam" id="3.90.430.10:FF:000001">
    <property type="entry name" value="Copper fist DNA-binding protein"/>
    <property type="match status" value="1"/>
</dbReference>
<dbReference type="GO" id="GO:0000978">
    <property type="term" value="F:RNA polymerase II cis-regulatory region sequence-specific DNA binding"/>
    <property type="evidence" value="ECO:0007669"/>
    <property type="project" value="TreeGrafter"/>
</dbReference>
<feature type="compositionally biased region" description="Polar residues" evidence="8">
    <location>
        <begin position="157"/>
        <end position="166"/>
    </location>
</feature>
<keyword evidence="7" id="KW-0539">Nucleus</keyword>
<feature type="domain" description="Copper-fist" evidence="9">
    <location>
        <begin position="1"/>
        <end position="40"/>
    </location>
</feature>
<evidence type="ECO:0000256" key="1">
    <source>
        <dbReference type="ARBA" id="ARBA00004123"/>
    </source>
</evidence>
<dbReference type="PRINTS" id="PR00617">
    <property type="entry name" value="COPPERFIST"/>
</dbReference>
<dbReference type="GO" id="GO:0045944">
    <property type="term" value="P:positive regulation of transcription by RNA polymerase II"/>
    <property type="evidence" value="ECO:0007669"/>
    <property type="project" value="TreeGrafter"/>
</dbReference>
<dbReference type="Gene3D" id="3.90.430.10">
    <property type="entry name" value="Copper fist DNA-binding domain"/>
    <property type="match status" value="1"/>
</dbReference>
<name>A0AAD7FNE1_9AGAR</name>
<evidence type="ECO:0000256" key="2">
    <source>
        <dbReference type="ARBA" id="ARBA00022723"/>
    </source>
</evidence>
<dbReference type="GO" id="GO:0006878">
    <property type="term" value="P:intracellular copper ion homeostasis"/>
    <property type="evidence" value="ECO:0007669"/>
    <property type="project" value="TreeGrafter"/>
</dbReference>
<dbReference type="AlphaFoldDB" id="A0AAD7FNE1"/>
<dbReference type="GO" id="GO:0000981">
    <property type="term" value="F:DNA-binding transcription factor activity, RNA polymerase II-specific"/>
    <property type="evidence" value="ECO:0007669"/>
    <property type="project" value="TreeGrafter"/>
</dbReference>
<comment type="subcellular location">
    <subcellularLocation>
        <location evidence="1">Nucleus</location>
    </subcellularLocation>
</comment>
<keyword evidence="5" id="KW-0805">Transcription regulation</keyword>
<keyword evidence="11" id="KW-1185">Reference proteome</keyword>
<evidence type="ECO:0000256" key="7">
    <source>
        <dbReference type="ARBA" id="ARBA00023242"/>
    </source>
</evidence>
<keyword evidence="2" id="KW-0479">Metal-binding</keyword>
<organism evidence="10 11">
    <name type="scientific">Roridomyces roridus</name>
    <dbReference type="NCBI Taxonomy" id="1738132"/>
    <lineage>
        <taxon>Eukaryota</taxon>
        <taxon>Fungi</taxon>
        <taxon>Dikarya</taxon>
        <taxon>Basidiomycota</taxon>
        <taxon>Agaricomycotina</taxon>
        <taxon>Agaricomycetes</taxon>
        <taxon>Agaricomycetidae</taxon>
        <taxon>Agaricales</taxon>
        <taxon>Marasmiineae</taxon>
        <taxon>Mycenaceae</taxon>
        <taxon>Roridomyces</taxon>
    </lineage>
</organism>
<accession>A0AAD7FNE1</accession>
<evidence type="ECO:0000259" key="9">
    <source>
        <dbReference type="PROSITE" id="PS50073"/>
    </source>
</evidence>
<evidence type="ECO:0000313" key="11">
    <source>
        <dbReference type="Proteomes" id="UP001221142"/>
    </source>
</evidence>
<keyword evidence="6" id="KW-0804">Transcription</keyword>
<dbReference type="SMART" id="SM01090">
    <property type="entry name" value="Copper-fist"/>
    <property type="match status" value="1"/>
</dbReference>
<keyword evidence="4" id="KW-0186">Copper</keyword>
<dbReference type="PANTHER" id="PTHR28088:SF5">
    <property type="entry name" value="TRANSCRIPTIONAL ACTIVATOR HAA1-RELATED"/>
    <property type="match status" value="1"/>
</dbReference>
<dbReference type="SMART" id="SM00412">
    <property type="entry name" value="Cu_FIST"/>
    <property type="match status" value="1"/>
</dbReference>
<dbReference type="PROSITE" id="PS50073">
    <property type="entry name" value="COPPER_FIST_2"/>
    <property type="match status" value="1"/>
</dbReference>
<dbReference type="Proteomes" id="UP001221142">
    <property type="component" value="Unassembled WGS sequence"/>
</dbReference>
<dbReference type="InterPro" id="IPR036395">
    <property type="entry name" value="Cu_fist_DNA-bd_dom_sf"/>
</dbReference>
<dbReference type="GO" id="GO:0006879">
    <property type="term" value="P:intracellular iron ion homeostasis"/>
    <property type="evidence" value="ECO:0007669"/>
    <property type="project" value="TreeGrafter"/>
</dbReference>
<evidence type="ECO:0000256" key="6">
    <source>
        <dbReference type="ARBA" id="ARBA00023163"/>
    </source>
</evidence>
<evidence type="ECO:0000256" key="4">
    <source>
        <dbReference type="ARBA" id="ARBA00023008"/>
    </source>
</evidence>
<comment type="caution">
    <text evidence="10">The sequence shown here is derived from an EMBL/GenBank/DDBJ whole genome shotgun (WGS) entry which is preliminary data.</text>
</comment>
<feature type="region of interest" description="Disordered" evidence="8">
    <location>
        <begin position="157"/>
        <end position="198"/>
    </location>
</feature>
<evidence type="ECO:0000256" key="8">
    <source>
        <dbReference type="SAM" id="MobiDB-lite"/>
    </source>
</evidence>
<evidence type="ECO:0000313" key="10">
    <source>
        <dbReference type="EMBL" id="KAJ7630418.1"/>
    </source>
</evidence>
<dbReference type="SUPFAM" id="SSF57879">
    <property type="entry name" value="Zinc domain conserved in yeast copper-regulated transcription factors"/>
    <property type="match status" value="1"/>
</dbReference>
<reference evidence="10" key="1">
    <citation type="submission" date="2023-03" db="EMBL/GenBank/DDBJ databases">
        <title>Massive genome expansion in bonnet fungi (Mycena s.s.) driven by repeated elements and novel gene families across ecological guilds.</title>
        <authorList>
            <consortium name="Lawrence Berkeley National Laboratory"/>
            <person name="Harder C.B."/>
            <person name="Miyauchi S."/>
            <person name="Viragh M."/>
            <person name="Kuo A."/>
            <person name="Thoen E."/>
            <person name="Andreopoulos B."/>
            <person name="Lu D."/>
            <person name="Skrede I."/>
            <person name="Drula E."/>
            <person name="Henrissat B."/>
            <person name="Morin E."/>
            <person name="Kohler A."/>
            <person name="Barry K."/>
            <person name="LaButti K."/>
            <person name="Morin E."/>
            <person name="Salamov A."/>
            <person name="Lipzen A."/>
            <person name="Mereny Z."/>
            <person name="Hegedus B."/>
            <person name="Baldrian P."/>
            <person name="Stursova M."/>
            <person name="Weitz H."/>
            <person name="Taylor A."/>
            <person name="Grigoriev I.V."/>
            <person name="Nagy L.G."/>
            <person name="Martin F."/>
            <person name="Kauserud H."/>
        </authorList>
    </citation>
    <scope>NUCLEOTIDE SEQUENCE</scope>
    <source>
        <strain evidence="10">9284</strain>
    </source>
</reference>
<dbReference type="InterPro" id="IPR051763">
    <property type="entry name" value="Copper_Homeo_Regul"/>
</dbReference>
<dbReference type="PANTHER" id="PTHR28088">
    <property type="entry name" value="TRANSCRIPTIONAL ACTIVATOR HAA1-RELATED"/>
    <property type="match status" value="1"/>
</dbReference>
<sequence>MVFVNNKKFACESCIKGHRSSSCHHTDRPLFEIKKKGRPVSQCEKCRELRQSRRVHSKCNCPQEDAPSRGLLLPSSSAKSRRYIPIAPALPNGLRDVLPASSRSSIPPDSRQRVDSLLNPCNCRSVWKCKCRATTDSHTPSSGLANLARAAAMCCSSNEQPRSSPSAKRPTTRPPSPNHRKRPKNITTERAPGPDLPPFLFDEASPSPSIPTFATMPPMSIITSLAGSGCTCGLECACPGCVEHRGPEHAAKDRKSCADGCGTCVDSNAGITLPGHASTSAPTLTGQISDSFIDQFLARAAALPAPPSNRKMGSGVAFDPMNIMVYPAAALERERGLPFGLVNLPKLECCGGHCACPNGSCTCGKSCTGSCKEHNKVPAASPAKGCCAR</sequence>
<dbReference type="EMBL" id="JARKIF010000009">
    <property type="protein sequence ID" value="KAJ7630418.1"/>
    <property type="molecule type" value="Genomic_DNA"/>
</dbReference>
<dbReference type="InterPro" id="IPR001083">
    <property type="entry name" value="Cu_fist_DNA-bd_dom"/>
</dbReference>
<feature type="region of interest" description="Disordered" evidence="8">
    <location>
        <begin position="91"/>
        <end position="113"/>
    </location>
</feature>